<reference evidence="1" key="1">
    <citation type="submission" date="2014-05" db="EMBL/GenBank/DDBJ databases">
        <authorList>
            <person name="Chronopoulou M."/>
        </authorList>
    </citation>
    <scope>NUCLEOTIDE SEQUENCE</scope>
    <source>
        <tissue evidence="1">Whole organism</tissue>
    </source>
</reference>
<dbReference type="EMBL" id="HACA01031559">
    <property type="protein sequence ID" value="CDW48920.1"/>
    <property type="molecule type" value="Transcribed_RNA"/>
</dbReference>
<feature type="non-terminal residue" evidence="1">
    <location>
        <position position="1"/>
    </location>
</feature>
<dbReference type="AlphaFoldDB" id="A0A0K2VEX2"/>
<proteinExistence type="predicted"/>
<name>A0A0K2VEX2_LEPSM</name>
<evidence type="ECO:0000313" key="1">
    <source>
        <dbReference type="EMBL" id="CDW48920.1"/>
    </source>
</evidence>
<accession>A0A0K2VEX2</accession>
<organism evidence="1">
    <name type="scientific">Lepeophtheirus salmonis</name>
    <name type="common">Salmon louse</name>
    <name type="synonym">Caligus salmonis</name>
    <dbReference type="NCBI Taxonomy" id="72036"/>
    <lineage>
        <taxon>Eukaryota</taxon>
        <taxon>Metazoa</taxon>
        <taxon>Ecdysozoa</taxon>
        <taxon>Arthropoda</taxon>
        <taxon>Crustacea</taxon>
        <taxon>Multicrustacea</taxon>
        <taxon>Hexanauplia</taxon>
        <taxon>Copepoda</taxon>
        <taxon>Siphonostomatoida</taxon>
        <taxon>Caligidae</taxon>
        <taxon>Lepeophtheirus</taxon>
    </lineage>
</organism>
<protein>
    <submittedName>
        <fullName evidence="1">Uncharacterized protein</fullName>
    </submittedName>
</protein>
<sequence>VVQIIVTNFARLALLSVPHIKDKFIEIWTLHRPKFISPEDLD</sequence>